<evidence type="ECO:0000313" key="1">
    <source>
        <dbReference type="EMBL" id="SET17269.1"/>
    </source>
</evidence>
<evidence type="ECO:0000313" key="2">
    <source>
        <dbReference type="Proteomes" id="UP000198762"/>
    </source>
</evidence>
<organism evidence="1 2">
    <name type="scientific">Marinobacter segnicrescens</name>
    <dbReference type="NCBI Taxonomy" id="430453"/>
    <lineage>
        <taxon>Bacteria</taxon>
        <taxon>Pseudomonadati</taxon>
        <taxon>Pseudomonadota</taxon>
        <taxon>Gammaproteobacteria</taxon>
        <taxon>Pseudomonadales</taxon>
        <taxon>Marinobacteraceae</taxon>
        <taxon>Marinobacter</taxon>
    </lineage>
</organism>
<protein>
    <submittedName>
        <fullName evidence="1">Uncharacterized protein</fullName>
    </submittedName>
</protein>
<keyword evidence="2" id="KW-1185">Reference proteome</keyword>
<dbReference type="InterPro" id="IPR045445">
    <property type="entry name" value="DUF6502"/>
</dbReference>
<dbReference type="STRING" id="430453.SAMN04487962_10590"/>
<dbReference type="RefSeq" id="WP_143066579.1">
    <property type="nucleotide sequence ID" value="NZ_FOHZ01000005.1"/>
</dbReference>
<sequence>MNMVSALGREVSTRWQITGLVQALVSRSACNVIATWLRDDRFLDAGGEPSMLLISGDDGPKFEELVHGVDVQLDVDDVLSELTKLGLVEKVHTGRVMLRRSAYCPASAGSIERARSERAAQGMLFRRYTDVDPEK</sequence>
<dbReference type="AlphaFoldDB" id="A0A1I0CCI5"/>
<accession>A0A1I0CCI5</accession>
<reference evidence="2" key="1">
    <citation type="submission" date="2016-10" db="EMBL/GenBank/DDBJ databases">
        <authorList>
            <person name="Varghese N."/>
            <person name="Submissions S."/>
        </authorList>
    </citation>
    <scope>NUCLEOTIDE SEQUENCE [LARGE SCALE GENOMIC DNA]</scope>
    <source>
        <strain evidence="2">CGMCC 1.6489</strain>
    </source>
</reference>
<dbReference type="OrthoDB" id="6369094at2"/>
<name>A0A1I0CCI5_9GAMM</name>
<gene>
    <name evidence="1" type="ORF">SAMN04487962_10590</name>
</gene>
<dbReference type="Proteomes" id="UP000198762">
    <property type="component" value="Unassembled WGS sequence"/>
</dbReference>
<proteinExistence type="predicted"/>
<dbReference type="Pfam" id="PF20112">
    <property type="entry name" value="DUF6502"/>
    <property type="match status" value="1"/>
</dbReference>
<dbReference type="EMBL" id="FOHZ01000005">
    <property type="protein sequence ID" value="SET17269.1"/>
    <property type="molecule type" value="Genomic_DNA"/>
</dbReference>